<dbReference type="Pfam" id="PF01019">
    <property type="entry name" value="G_glu_transpept"/>
    <property type="match status" value="1"/>
</dbReference>
<reference evidence="1 2" key="1">
    <citation type="submission" date="2016-10" db="EMBL/GenBank/DDBJ databases">
        <authorList>
            <person name="de Groot N.N."/>
        </authorList>
    </citation>
    <scope>NUCLEOTIDE SEQUENCE [LARGE SCALE GENOMIC DNA]</scope>
    <source>
        <strain evidence="1 2">ATCC 700224</strain>
    </source>
</reference>
<dbReference type="Proteomes" id="UP000199412">
    <property type="component" value="Unassembled WGS sequence"/>
</dbReference>
<dbReference type="InterPro" id="IPR043137">
    <property type="entry name" value="GGT_ssub_C"/>
</dbReference>
<sequence>MLHTLTAVRGMVTAPHHLAAQAGLRVLREGGNAIEAMVACAATCAVVYPHMNGLGGDAFWLMARPGRPALSIEAAGAAGRAVTADLYRSRGLEGVPVRGPLAANTVAGAVSGWSSALEMSARHWDGSLPLARLLEDAIHYAESGCPAATSLVRATERVGDQVTGLRNFADLFLDGGHPPAPGARRRNPALAATLRGLVERGLDDFYRGQIGRAVAADLKALGSPLLSDDLAGHRSARRRPLALRLAHGTVYNTQPPTQGLSSLMILGLFERLGVAEAEGFDHIHGLIEAAKVAYTLRNRHVTDPRYMAVHAGTYLTDTMLDQGAAGIDRRRAAPWPAADRIGDGDTVWMGCIDGAGRAVSCIQSLYHDFGSGAVLTDTGIVWQNRGTSFQLDPDKPNALIPGRRPFHTLNPPIARLNDGSMMVYGTMGGDAQPQVQAEIFTRHVLFGQPLQAAVTAPRWMLGRTWVGRPDDVKIENRVDPAVIAALEAAGHTVSRLEAFDEVTGHAGAIVRRPDGVLEGAADPRADGVVAAF</sequence>
<protein>
    <submittedName>
        <fullName evidence="1">Gamma-glutamyltranspeptidase / glutathione hydrolase</fullName>
    </submittedName>
</protein>
<dbReference type="PANTHER" id="PTHR43881:SF5">
    <property type="entry name" value="GAMMA-GLUTAMYLTRANSPEPTIDASE"/>
    <property type="match status" value="1"/>
</dbReference>
<dbReference type="STRING" id="69960.SAMN05421720_101163"/>
<dbReference type="GO" id="GO:0016787">
    <property type="term" value="F:hydrolase activity"/>
    <property type="evidence" value="ECO:0007669"/>
    <property type="project" value="UniProtKB-KW"/>
</dbReference>
<dbReference type="SUPFAM" id="SSF56235">
    <property type="entry name" value="N-terminal nucleophile aminohydrolases (Ntn hydrolases)"/>
    <property type="match status" value="1"/>
</dbReference>
<dbReference type="Gene3D" id="1.10.246.130">
    <property type="match status" value="1"/>
</dbReference>
<dbReference type="PANTHER" id="PTHR43881">
    <property type="entry name" value="GAMMA-GLUTAMYLTRANSPEPTIDASE (AFU_ORTHOLOGUE AFUA_4G13580)"/>
    <property type="match status" value="1"/>
</dbReference>
<name>A0A1G6WJR6_9PROT</name>
<proteinExistence type="predicted"/>
<dbReference type="InterPro" id="IPR043138">
    <property type="entry name" value="GGT_lsub"/>
</dbReference>
<dbReference type="RefSeq" id="WP_092780660.1">
    <property type="nucleotide sequence ID" value="NZ_FNAP01000001.1"/>
</dbReference>
<dbReference type="OrthoDB" id="9781342at2"/>
<dbReference type="InterPro" id="IPR029055">
    <property type="entry name" value="Ntn_hydrolases_N"/>
</dbReference>
<dbReference type="InterPro" id="IPR052896">
    <property type="entry name" value="GGT-like_enzyme"/>
</dbReference>
<keyword evidence="1" id="KW-0378">Hydrolase</keyword>
<keyword evidence="2" id="KW-1185">Reference proteome</keyword>
<dbReference type="PRINTS" id="PR01210">
    <property type="entry name" value="GGTRANSPTASE"/>
</dbReference>
<organism evidence="1 2">
    <name type="scientific">Rhodospira trueperi</name>
    <dbReference type="NCBI Taxonomy" id="69960"/>
    <lineage>
        <taxon>Bacteria</taxon>
        <taxon>Pseudomonadati</taxon>
        <taxon>Pseudomonadota</taxon>
        <taxon>Alphaproteobacteria</taxon>
        <taxon>Rhodospirillales</taxon>
        <taxon>Rhodospirillaceae</taxon>
        <taxon>Rhodospira</taxon>
    </lineage>
</organism>
<dbReference type="Gene3D" id="3.60.20.40">
    <property type="match status" value="1"/>
</dbReference>
<gene>
    <name evidence="1" type="ORF">SAMN05421720_101163</name>
</gene>
<dbReference type="AlphaFoldDB" id="A0A1G6WJR6"/>
<evidence type="ECO:0000313" key="2">
    <source>
        <dbReference type="Proteomes" id="UP000199412"/>
    </source>
</evidence>
<accession>A0A1G6WJR6</accession>
<dbReference type="EMBL" id="FNAP01000001">
    <property type="protein sequence ID" value="SDD65487.1"/>
    <property type="molecule type" value="Genomic_DNA"/>
</dbReference>
<evidence type="ECO:0000313" key="1">
    <source>
        <dbReference type="EMBL" id="SDD65487.1"/>
    </source>
</evidence>